<evidence type="ECO:0000259" key="1">
    <source>
        <dbReference type="Pfam" id="PF04773"/>
    </source>
</evidence>
<reference evidence="3 4" key="1">
    <citation type="journal article" date="2011" name="Stand. Genomic Sci.">
        <title>Complete genome sequence of Haliscomenobacter hydrossis type strain (O).</title>
        <authorList>
            <consortium name="US DOE Joint Genome Institute (JGI-PGF)"/>
            <person name="Daligault H."/>
            <person name="Lapidus A."/>
            <person name="Zeytun A."/>
            <person name="Nolan M."/>
            <person name="Lucas S."/>
            <person name="Del Rio T.G."/>
            <person name="Tice H."/>
            <person name="Cheng J.F."/>
            <person name="Tapia R."/>
            <person name="Han C."/>
            <person name="Goodwin L."/>
            <person name="Pitluck S."/>
            <person name="Liolios K."/>
            <person name="Pagani I."/>
            <person name="Ivanova N."/>
            <person name="Huntemann M."/>
            <person name="Mavromatis K."/>
            <person name="Mikhailova N."/>
            <person name="Pati A."/>
            <person name="Chen A."/>
            <person name="Palaniappan K."/>
            <person name="Land M."/>
            <person name="Hauser L."/>
            <person name="Brambilla E.M."/>
            <person name="Rohde M."/>
            <person name="Verbarg S."/>
            <person name="Goker M."/>
            <person name="Bristow J."/>
            <person name="Eisen J.A."/>
            <person name="Markowitz V."/>
            <person name="Hugenholtz P."/>
            <person name="Kyrpides N.C."/>
            <person name="Klenk H.P."/>
            <person name="Woyke T."/>
        </authorList>
    </citation>
    <scope>NUCLEOTIDE SEQUENCE [LARGE SCALE GENOMIC DNA]</scope>
    <source>
        <strain evidence="4">ATCC 27775 / DSM 1100 / LMG 10767 / O</strain>
    </source>
</reference>
<dbReference type="PIRSF" id="PIRSF018266">
    <property type="entry name" value="FecR"/>
    <property type="match status" value="1"/>
</dbReference>
<dbReference type="GO" id="GO:0016989">
    <property type="term" value="F:sigma factor antagonist activity"/>
    <property type="evidence" value="ECO:0007669"/>
    <property type="project" value="TreeGrafter"/>
</dbReference>
<dbReference type="Pfam" id="PF16344">
    <property type="entry name" value="FecR_C"/>
    <property type="match status" value="1"/>
</dbReference>
<dbReference type="STRING" id="760192.Halhy_3570"/>
<dbReference type="EMBL" id="CP002691">
    <property type="protein sequence ID" value="AEE51424.1"/>
    <property type="molecule type" value="Genomic_DNA"/>
</dbReference>
<dbReference type="OrthoDB" id="645173at2"/>
<dbReference type="Gene3D" id="3.55.50.30">
    <property type="match status" value="1"/>
</dbReference>
<evidence type="ECO:0000313" key="3">
    <source>
        <dbReference type="EMBL" id="AEE51424.1"/>
    </source>
</evidence>
<dbReference type="RefSeq" id="WP_013765964.1">
    <property type="nucleotide sequence ID" value="NC_015510.1"/>
</dbReference>
<dbReference type="InterPro" id="IPR032508">
    <property type="entry name" value="FecR_C"/>
</dbReference>
<feature type="domain" description="FecR protein" evidence="1">
    <location>
        <begin position="121"/>
        <end position="209"/>
    </location>
</feature>
<protein>
    <submittedName>
        <fullName evidence="3">Anti-FecI sigma factor, FecR</fullName>
    </submittedName>
</protein>
<dbReference type="eggNOG" id="COG3712">
    <property type="taxonomic scope" value="Bacteria"/>
</dbReference>
<sequence length="335" mass="37380">MSKEKYQALLAKYLNGECSDEERALLDQWYEALHARTENNKDIDPESKTSFLERNWEALLAKTHPEEQEPKPLFKWWPWMVAASLVMAISVTYFWGNGWWPYSAQPIAQTQSGTIKSNHSNQPQTISLPDGSTVVLEKNASLVMANDFGKQQRTVYLEGGAFFSVKPNAKLPFLVHAGDVVTEVLGTSFRIQPLVNTRDIEVSVNTGRVSVYTLEKDKLKKRNGVILTPNQKAVISTELKTIQQGIVERPTLVDKGIPESSFIFEEATFDQALKSIQNAYGIEIVVVNPAVKACAFTGDLNGLELFQQLELMCGTINAKFETRGTAIFILGKGCD</sequence>
<dbReference type="Gene3D" id="2.60.120.1440">
    <property type="match status" value="1"/>
</dbReference>
<dbReference type="InterPro" id="IPR006860">
    <property type="entry name" value="FecR"/>
</dbReference>
<accession>F4KXR3</accession>
<keyword evidence="4" id="KW-1185">Reference proteome</keyword>
<dbReference type="InterPro" id="IPR012373">
    <property type="entry name" value="Ferrdict_sens_TM"/>
</dbReference>
<gene>
    <name evidence="3" type="ordered locus">Halhy_3570</name>
</gene>
<organism evidence="3 4">
    <name type="scientific">Haliscomenobacter hydrossis (strain ATCC 27775 / DSM 1100 / LMG 10767 / O)</name>
    <dbReference type="NCBI Taxonomy" id="760192"/>
    <lineage>
        <taxon>Bacteria</taxon>
        <taxon>Pseudomonadati</taxon>
        <taxon>Bacteroidota</taxon>
        <taxon>Saprospiria</taxon>
        <taxon>Saprospirales</taxon>
        <taxon>Haliscomenobacteraceae</taxon>
        <taxon>Haliscomenobacter</taxon>
    </lineage>
</organism>
<dbReference type="HOGENOM" id="CLU_050192_2_1_10"/>
<reference key="2">
    <citation type="submission" date="2011-04" db="EMBL/GenBank/DDBJ databases">
        <title>Complete sequence of chromosome of Haliscomenobacter hydrossis DSM 1100.</title>
        <authorList>
            <consortium name="US DOE Joint Genome Institute (JGI-PGF)"/>
            <person name="Lucas S."/>
            <person name="Han J."/>
            <person name="Lapidus A."/>
            <person name="Bruce D."/>
            <person name="Goodwin L."/>
            <person name="Pitluck S."/>
            <person name="Peters L."/>
            <person name="Kyrpides N."/>
            <person name="Mavromatis K."/>
            <person name="Ivanova N."/>
            <person name="Ovchinnikova G."/>
            <person name="Pagani I."/>
            <person name="Daligault H."/>
            <person name="Detter J.C."/>
            <person name="Han C."/>
            <person name="Land M."/>
            <person name="Hauser L."/>
            <person name="Markowitz V."/>
            <person name="Cheng J.-F."/>
            <person name="Hugenholtz P."/>
            <person name="Woyke T."/>
            <person name="Wu D."/>
            <person name="Verbarg S."/>
            <person name="Frueling A."/>
            <person name="Brambilla E."/>
            <person name="Klenk H.-P."/>
            <person name="Eisen J.A."/>
        </authorList>
    </citation>
    <scope>NUCLEOTIDE SEQUENCE</scope>
    <source>
        <strain>DSM 1100</strain>
    </source>
</reference>
<dbReference type="PANTHER" id="PTHR30273">
    <property type="entry name" value="PERIPLASMIC SIGNAL SENSOR AND SIGMA FACTOR ACTIVATOR FECR-RELATED"/>
    <property type="match status" value="1"/>
</dbReference>
<dbReference type="Proteomes" id="UP000008461">
    <property type="component" value="Chromosome"/>
</dbReference>
<feature type="domain" description="Protein FecR C-terminal" evidence="2">
    <location>
        <begin position="262"/>
        <end position="329"/>
    </location>
</feature>
<proteinExistence type="predicted"/>
<dbReference type="PANTHER" id="PTHR30273:SF2">
    <property type="entry name" value="PROTEIN FECR"/>
    <property type="match status" value="1"/>
</dbReference>
<evidence type="ECO:0000313" key="4">
    <source>
        <dbReference type="Proteomes" id="UP000008461"/>
    </source>
</evidence>
<dbReference type="KEGG" id="hhy:Halhy_3570"/>
<evidence type="ECO:0000259" key="2">
    <source>
        <dbReference type="Pfam" id="PF16344"/>
    </source>
</evidence>
<name>F4KXR3_HALH1</name>
<dbReference type="AlphaFoldDB" id="F4KXR3"/>
<dbReference type="Pfam" id="PF04773">
    <property type="entry name" value="FecR"/>
    <property type="match status" value="1"/>
</dbReference>